<sequence>MAREHGGDDWRDLMDPVRAAAGELVDRGIVVITQGDQTVDLATVKGPIRIRRGPHWSGDNG</sequence>
<organism evidence="1 2">
    <name type="scientific">Corynebacterium jeddahense</name>
    <dbReference type="NCBI Taxonomy" id="1414719"/>
    <lineage>
        <taxon>Bacteria</taxon>
        <taxon>Bacillati</taxon>
        <taxon>Actinomycetota</taxon>
        <taxon>Actinomycetes</taxon>
        <taxon>Mycobacteriales</taxon>
        <taxon>Corynebacteriaceae</taxon>
        <taxon>Corynebacterium</taxon>
    </lineage>
</organism>
<evidence type="ECO:0008006" key="3">
    <source>
        <dbReference type="Google" id="ProtNLM"/>
    </source>
</evidence>
<accession>A0ABY7UJ10</accession>
<dbReference type="EMBL" id="CP063194">
    <property type="protein sequence ID" value="WCZ38442.1"/>
    <property type="molecule type" value="Genomic_DNA"/>
</dbReference>
<evidence type="ECO:0000313" key="1">
    <source>
        <dbReference type="EMBL" id="WCZ38442.1"/>
    </source>
</evidence>
<dbReference type="InterPro" id="IPR021660">
    <property type="entry name" value="DUF3253"/>
</dbReference>
<keyword evidence="2" id="KW-1185">Reference proteome</keyword>
<name>A0ABY7UJ10_9CORY</name>
<proteinExistence type="predicted"/>
<dbReference type="Pfam" id="PF11625">
    <property type="entry name" value="DUF3253"/>
    <property type="match status" value="1"/>
</dbReference>
<dbReference type="SUPFAM" id="SSF46785">
    <property type="entry name" value="Winged helix' DNA-binding domain"/>
    <property type="match status" value="1"/>
</dbReference>
<dbReference type="Proteomes" id="UP001218071">
    <property type="component" value="Chromosome"/>
</dbReference>
<gene>
    <name evidence="1" type="ORF">CJEDD_04145</name>
</gene>
<evidence type="ECO:0000313" key="2">
    <source>
        <dbReference type="Proteomes" id="UP001218071"/>
    </source>
</evidence>
<dbReference type="Gene3D" id="1.10.10.10">
    <property type="entry name" value="Winged helix-like DNA-binding domain superfamily/Winged helix DNA-binding domain"/>
    <property type="match status" value="1"/>
</dbReference>
<dbReference type="InterPro" id="IPR036388">
    <property type="entry name" value="WH-like_DNA-bd_sf"/>
</dbReference>
<dbReference type="InterPro" id="IPR036390">
    <property type="entry name" value="WH_DNA-bd_sf"/>
</dbReference>
<protein>
    <recommendedName>
        <fullName evidence="3">DUF3253 domain-containing protein</fullName>
    </recommendedName>
</protein>
<reference evidence="1 2" key="1">
    <citation type="submission" date="2020-10" db="EMBL/GenBank/DDBJ databases">
        <title>Complete genome sequence of Corynebacterium jeddahense DSM 45997, type strain of Corynebacterium jeddahense.</title>
        <authorList>
            <person name="Busche T."/>
            <person name="Kalinowski J."/>
            <person name="Ruckert C."/>
        </authorList>
    </citation>
    <scope>NUCLEOTIDE SEQUENCE [LARGE SCALE GENOMIC DNA]</scope>
    <source>
        <strain evidence="1 2">DSM 45997</strain>
    </source>
</reference>